<feature type="domain" description="HNH nuclease" evidence="1">
    <location>
        <begin position="332"/>
        <end position="384"/>
    </location>
</feature>
<dbReference type="InterPro" id="IPR003615">
    <property type="entry name" value="HNH_nuc"/>
</dbReference>
<evidence type="ECO:0000313" key="3">
    <source>
        <dbReference type="EMBL" id="TNC42423.1"/>
    </source>
</evidence>
<reference evidence="3 4" key="1">
    <citation type="submission" date="2019-05" db="EMBL/GenBank/DDBJ databases">
        <title>Mumia sp. nov., isolated from the intestinal contents of plateau pika (Ochotona curzoniae) in the Qinghai-Tibet plateau of China.</title>
        <authorList>
            <person name="Tian Z."/>
        </authorList>
    </citation>
    <scope>NUCLEOTIDE SEQUENCE [LARGE SCALE GENOMIC DNA]</scope>
    <source>
        <strain evidence="4">527</strain>
        <strain evidence="3">Z527</strain>
    </source>
</reference>
<dbReference type="AlphaFoldDB" id="A0A5C4MIS5"/>
<dbReference type="EMBL" id="VDFR01000185">
    <property type="protein sequence ID" value="TNC32847.1"/>
    <property type="molecule type" value="Genomic_DNA"/>
</dbReference>
<dbReference type="CDD" id="cd00085">
    <property type="entry name" value="HNHc"/>
    <property type="match status" value="1"/>
</dbReference>
<dbReference type="InterPro" id="IPR003870">
    <property type="entry name" value="DUF222"/>
</dbReference>
<accession>A0A5C4MIS5</accession>
<sequence>MASRSQDRKTVVMLDTALTEDLHHAVRALLDAPLELATNAEKASILRAVQASQDLLDGVKAEVLESFAQSGGPEDDGAPTLKAWARRTLRLSATEVGRLTTAARTLRRLPAVREAMAAGRVRLQHVHEFSSGLVKGGEEIIELGTDYLLSVAEAHEPAALREEVRAWIDAVHPDSLDEAYIRGMDKRDLQVSRVGDGYVVNGFLDIPTGAKLKTVLDSLGSTSDRDDRRPPAERRLAGLDALLTAVLDHGLPTRKGIRPQLHVTVDLDRLRGDGAAEPARLQGWGVIGDRLLGSLLCDADVTGVLTDGFTSGSLPQAAVLNVGRSERLATPAQRSAIMVRQGGRCANPGCDNTSLEIHHLDWWVRDLGLTDLDKLVGLCARCHHLLHAGKLHARGAADGTTSFSLSAGTPVPDQRRTSRHLARERLRILRALLAATQASATQDSASGHAASRNAAA</sequence>
<comment type="caution">
    <text evidence="3">The sequence shown here is derived from an EMBL/GenBank/DDBJ whole genome shotgun (WGS) entry which is preliminary data.</text>
</comment>
<gene>
    <name evidence="3" type="ORF">FHE65_21120</name>
    <name evidence="2" type="ORF">FHE65_29995</name>
</gene>
<dbReference type="Pfam" id="PF02720">
    <property type="entry name" value="DUF222"/>
    <property type="match status" value="1"/>
</dbReference>
<evidence type="ECO:0000313" key="4">
    <source>
        <dbReference type="Proteomes" id="UP000306740"/>
    </source>
</evidence>
<proteinExistence type="predicted"/>
<organism evidence="3 4">
    <name type="scientific">Mumia zhuanghuii</name>
    <dbReference type="NCBI Taxonomy" id="2585211"/>
    <lineage>
        <taxon>Bacteria</taxon>
        <taxon>Bacillati</taxon>
        <taxon>Actinomycetota</taxon>
        <taxon>Actinomycetes</taxon>
        <taxon>Propionibacteriales</taxon>
        <taxon>Nocardioidaceae</taxon>
        <taxon>Mumia</taxon>
    </lineage>
</organism>
<dbReference type="EMBL" id="VDFR01000096">
    <property type="protein sequence ID" value="TNC42423.1"/>
    <property type="molecule type" value="Genomic_DNA"/>
</dbReference>
<evidence type="ECO:0000313" key="2">
    <source>
        <dbReference type="EMBL" id="TNC32847.1"/>
    </source>
</evidence>
<name>A0A5C4MIS5_9ACTN</name>
<evidence type="ECO:0000259" key="1">
    <source>
        <dbReference type="SMART" id="SM00507"/>
    </source>
</evidence>
<protein>
    <submittedName>
        <fullName evidence="3">DUF222 domain-containing protein</fullName>
    </submittedName>
</protein>
<dbReference type="SMART" id="SM00507">
    <property type="entry name" value="HNHc"/>
    <property type="match status" value="1"/>
</dbReference>
<dbReference type="OrthoDB" id="3741440at2"/>
<dbReference type="Proteomes" id="UP000306740">
    <property type="component" value="Unassembled WGS sequence"/>
</dbReference>